<feature type="chain" id="PRO_5009523433" description="Peptidoglycan binding-like domain-containing protein" evidence="1">
    <location>
        <begin position="29"/>
        <end position="1140"/>
    </location>
</feature>
<gene>
    <name evidence="3" type="ORF">A2763_00300</name>
</gene>
<protein>
    <recommendedName>
        <fullName evidence="2">Peptidoglycan binding-like domain-containing protein</fullName>
    </recommendedName>
</protein>
<sequence>MSKVLATKNVATILVVASLILGFSFAFATPAKADMISDLQAQIATLMAQIQAMQGGTGSQQVGGVQCTATFTRNLTIGSTGTEVMAVQKLLNSIDGTQVATTGAGSPGNETSYFGGLTRSAVSKFQQKYGISPIAGYWGPLTRAKANAICSGTVTPGPGPVIPPITGNGLRVALAADNPTYAALVQGQAIAELLKLTFSNPSSGPITVTNLAFKRIGVSSDSTLANVYLFNGATRLTDSAGVSNTLFNFNVPSGIFTVPAGGSVTISVRSDIAGSTNGQQVGVQLLNVSASGLLDSSVVFPITGSALLISSATLATVDFASGTTPSTNTNLTPANDIVVWQNVATVGTRAVNLTSFQLRNLGSIGLNDVRNLRLFVDGVQVGNAVANLSAGETSVAWDLSAAPKRLETGGRTIKVVGDVVGGSSLTMQFSLRRAADARVIDTELNQPILSTAAGSAFSARSSGVQTIGSASVSVAKAANSPSSNVMLGGSNIKWASFELRASGEDVKIESLNVNADTSNAGADRGLDNGKVFVDGVQVGSTKDLTEETDVEFTFGSSFIAKAGALHIIDIYADAKSTTGASFTANETAAITLDDGSSNAFGQISLTSVSVPGSDVTGNTLTIASSSLTATKFSGYGNQTIIAGTNNARLGSFTLSSGSTEGINVNTIVVDLTSDESASITDLRLVDATTGTQIGTAKASPSTSNSFSVNFDILVSGTKTIDVVGNIKSGSNSGTWAADIDASTGGLGLTTSNSVDIGSDLTLQTITVGTGTFTQSVGTSPDNANVIAGSNDVKVGSFNFTAANSSFTVQEIKVKVPADAATSVSSVTLKWAGGPAGGVSQALALSSGGQSHATATFTGLTFNVPTNETKVLEVYVNIPTIANGATSGAAISVSLDRNEGYRAIDSSGTASTTFANSIDLTSTSTSGKGSMYVRKTKPVIAAVALDSTTLTAGSDAVLGRFSVTADSAGKIDWGQVVITLNKTAAITTGATTTLALWSGSNQITGTMATTTAGATSGAGTMDACLGQTSCLIYFRPTTVETIEAGTSKTYELRGTVGGIVSGANNISASIANPHTTASSTAVFDLATGAIGTAGTASFAWSDWSDLSDHSSSATGASTSDWVGDYLVRTLPLTIGNRSVNF</sequence>
<dbReference type="STRING" id="1798482.A2763_00300"/>
<dbReference type="InterPro" id="IPR036366">
    <property type="entry name" value="PGBDSf"/>
</dbReference>
<organism evidence="3 4">
    <name type="scientific">Candidatus Kaiserbacteria bacterium RIFCSPHIGHO2_01_FULL_54_36</name>
    <dbReference type="NCBI Taxonomy" id="1798482"/>
    <lineage>
        <taxon>Bacteria</taxon>
        <taxon>Candidatus Kaiseribacteriota</taxon>
    </lineage>
</organism>
<dbReference type="SUPFAM" id="SSF47090">
    <property type="entry name" value="PGBD-like"/>
    <property type="match status" value="1"/>
</dbReference>
<evidence type="ECO:0000256" key="1">
    <source>
        <dbReference type="SAM" id="SignalP"/>
    </source>
</evidence>
<feature type="signal peptide" evidence="1">
    <location>
        <begin position="1"/>
        <end position="28"/>
    </location>
</feature>
<dbReference type="EMBL" id="MFKV01000023">
    <property type="protein sequence ID" value="OGG49947.1"/>
    <property type="molecule type" value="Genomic_DNA"/>
</dbReference>
<proteinExistence type="predicted"/>
<dbReference type="Gene3D" id="1.10.101.10">
    <property type="entry name" value="PGBD-like superfamily/PGBD"/>
    <property type="match status" value="1"/>
</dbReference>
<dbReference type="Proteomes" id="UP000178370">
    <property type="component" value="Unassembled WGS sequence"/>
</dbReference>
<evidence type="ECO:0000313" key="3">
    <source>
        <dbReference type="EMBL" id="OGG49947.1"/>
    </source>
</evidence>
<name>A0A1F6CLP0_9BACT</name>
<dbReference type="AlphaFoldDB" id="A0A1F6CLP0"/>
<dbReference type="InterPro" id="IPR036365">
    <property type="entry name" value="PGBD-like_sf"/>
</dbReference>
<keyword evidence="1" id="KW-0732">Signal</keyword>
<comment type="caution">
    <text evidence="3">The sequence shown here is derived from an EMBL/GenBank/DDBJ whole genome shotgun (WGS) entry which is preliminary data.</text>
</comment>
<evidence type="ECO:0000259" key="2">
    <source>
        <dbReference type="Pfam" id="PF01471"/>
    </source>
</evidence>
<evidence type="ECO:0000313" key="4">
    <source>
        <dbReference type="Proteomes" id="UP000178370"/>
    </source>
</evidence>
<feature type="domain" description="Peptidoglycan binding-like" evidence="2">
    <location>
        <begin position="80"/>
        <end position="144"/>
    </location>
</feature>
<accession>A0A1F6CLP0</accession>
<reference evidence="3 4" key="1">
    <citation type="journal article" date="2016" name="Nat. Commun.">
        <title>Thousands of microbial genomes shed light on interconnected biogeochemical processes in an aquifer system.</title>
        <authorList>
            <person name="Anantharaman K."/>
            <person name="Brown C.T."/>
            <person name="Hug L.A."/>
            <person name="Sharon I."/>
            <person name="Castelle C.J."/>
            <person name="Probst A.J."/>
            <person name="Thomas B.C."/>
            <person name="Singh A."/>
            <person name="Wilkins M.J."/>
            <person name="Karaoz U."/>
            <person name="Brodie E.L."/>
            <person name="Williams K.H."/>
            <person name="Hubbard S.S."/>
            <person name="Banfield J.F."/>
        </authorList>
    </citation>
    <scope>NUCLEOTIDE SEQUENCE [LARGE SCALE GENOMIC DNA]</scope>
</reference>
<dbReference type="InterPro" id="IPR002477">
    <property type="entry name" value="Peptidoglycan-bd-like"/>
</dbReference>
<dbReference type="Pfam" id="PF01471">
    <property type="entry name" value="PG_binding_1"/>
    <property type="match status" value="1"/>
</dbReference>